<evidence type="ECO:0000256" key="5">
    <source>
        <dbReference type="ARBA" id="ARBA00022692"/>
    </source>
</evidence>
<dbReference type="PANTHER" id="PTHR43357:SF3">
    <property type="entry name" value="FE(3+)-TRANSPORT SYSTEM PERMEASE PROTEIN FBPB 2"/>
    <property type="match status" value="1"/>
</dbReference>
<dbReference type="AlphaFoldDB" id="X1TA05"/>
<dbReference type="GO" id="GO:0005886">
    <property type="term" value="C:plasma membrane"/>
    <property type="evidence" value="ECO:0007669"/>
    <property type="project" value="UniProtKB-SubCell"/>
</dbReference>
<keyword evidence="7 8" id="KW-0472">Membrane</keyword>
<dbReference type="Gene3D" id="1.10.3720.10">
    <property type="entry name" value="MetI-like"/>
    <property type="match status" value="2"/>
</dbReference>
<comment type="caution">
    <text evidence="10">The sequence shown here is derived from an EMBL/GenBank/DDBJ whole genome shotgun (WGS) entry which is preliminary data.</text>
</comment>
<dbReference type="EMBL" id="BARW01014533">
    <property type="protein sequence ID" value="GAI76849.1"/>
    <property type="molecule type" value="Genomic_DNA"/>
</dbReference>
<accession>X1TA05</accession>
<evidence type="ECO:0000313" key="10">
    <source>
        <dbReference type="EMBL" id="GAI76849.1"/>
    </source>
</evidence>
<dbReference type="PROSITE" id="PS50928">
    <property type="entry name" value="ABC_TM1"/>
    <property type="match status" value="1"/>
</dbReference>
<keyword evidence="5 8" id="KW-0812">Transmembrane</keyword>
<feature type="transmembrane region" description="Helical" evidence="8">
    <location>
        <begin position="62"/>
        <end position="82"/>
    </location>
</feature>
<evidence type="ECO:0000256" key="7">
    <source>
        <dbReference type="ARBA" id="ARBA00023136"/>
    </source>
</evidence>
<gene>
    <name evidence="10" type="ORF">S12H4_25727</name>
</gene>
<keyword evidence="4" id="KW-0997">Cell inner membrane</keyword>
<evidence type="ECO:0000256" key="4">
    <source>
        <dbReference type="ARBA" id="ARBA00022519"/>
    </source>
</evidence>
<evidence type="ECO:0000256" key="3">
    <source>
        <dbReference type="ARBA" id="ARBA00022475"/>
    </source>
</evidence>
<feature type="transmembrane region" description="Helical" evidence="8">
    <location>
        <begin position="116"/>
        <end position="142"/>
    </location>
</feature>
<dbReference type="GO" id="GO:0055085">
    <property type="term" value="P:transmembrane transport"/>
    <property type="evidence" value="ECO:0007669"/>
    <property type="project" value="InterPro"/>
</dbReference>
<feature type="non-terminal residue" evidence="10">
    <location>
        <position position="262"/>
    </location>
</feature>
<evidence type="ECO:0000256" key="2">
    <source>
        <dbReference type="ARBA" id="ARBA00022448"/>
    </source>
</evidence>
<dbReference type="InterPro" id="IPR000515">
    <property type="entry name" value="MetI-like"/>
</dbReference>
<sequence length="262" mass="28771">MLYCSWTVVLRKITLPLISPGIALGALITFILTLGEFGVPSFLRFDVYSVESFTLFSAFYDFNSATAAAVPLGIITIAVLIIERFFLRRKTFVFRTTRMVRSENKMVIVPLGKSKTFFMIAVSILVSILVIVPLCVLLYKSVSVSAYSEAFVRSTGSIMRSLLYASVGATCLVVFGFFLGYILDRKALCLPYAADSIAVFLFALPGTVIGIGLSGLWNTPGTNFVYASMVIIIFGYIAQYTALGERIMAATFPYVSRSMEEA</sequence>
<protein>
    <recommendedName>
        <fullName evidence="9">ABC transmembrane type-1 domain-containing protein</fullName>
    </recommendedName>
</protein>
<evidence type="ECO:0000256" key="1">
    <source>
        <dbReference type="ARBA" id="ARBA00004429"/>
    </source>
</evidence>
<feature type="transmembrane region" description="Helical" evidence="8">
    <location>
        <begin position="223"/>
        <end position="243"/>
    </location>
</feature>
<feature type="transmembrane region" description="Helical" evidence="8">
    <location>
        <begin position="21"/>
        <end position="42"/>
    </location>
</feature>
<organism evidence="10">
    <name type="scientific">marine sediment metagenome</name>
    <dbReference type="NCBI Taxonomy" id="412755"/>
    <lineage>
        <taxon>unclassified sequences</taxon>
        <taxon>metagenomes</taxon>
        <taxon>ecological metagenomes</taxon>
    </lineage>
</organism>
<feature type="transmembrane region" description="Helical" evidence="8">
    <location>
        <begin position="195"/>
        <end position="217"/>
    </location>
</feature>
<dbReference type="PANTHER" id="PTHR43357">
    <property type="entry name" value="INNER MEMBRANE ABC TRANSPORTER PERMEASE PROTEIN YDCV"/>
    <property type="match status" value="1"/>
</dbReference>
<keyword evidence="6 8" id="KW-1133">Transmembrane helix</keyword>
<evidence type="ECO:0000256" key="6">
    <source>
        <dbReference type="ARBA" id="ARBA00022989"/>
    </source>
</evidence>
<dbReference type="SUPFAM" id="SSF161098">
    <property type="entry name" value="MetI-like"/>
    <property type="match status" value="2"/>
</dbReference>
<feature type="domain" description="ABC transmembrane type-1" evidence="9">
    <location>
        <begin position="1"/>
        <end position="83"/>
    </location>
</feature>
<evidence type="ECO:0000256" key="8">
    <source>
        <dbReference type="SAM" id="Phobius"/>
    </source>
</evidence>
<proteinExistence type="predicted"/>
<comment type="subcellular location">
    <subcellularLocation>
        <location evidence="1">Cell inner membrane</location>
        <topology evidence="1">Multi-pass membrane protein</topology>
    </subcellularLocation>
</comment>
<dbReference type="InterPro" id="IPR035906">
    <property type="entry name" value="MetI-like_sf"/>
</dbReference>
<reference evidence="10" key="1">
    <citation type="journal article" date="2014" name="Front. Microbiol.">
        <title>High frequency of phylogenetically diverse reductive dehalogenase-homologous genes in deep subseafloor sedimentary metagenomes.</title>
        <authorList>
            <person name="Kawai M."/>
            <person name="Futagami T."/>
            <person name="Toyoda A."/>
            <person name="Takaki Y."/>
            <person name="Nishi S."/>
            <person name="Hori S."/>
            <person name="Arai W."/>
            <person name="Tsubouchi T."/>
            <person name="Morono Y."/>
            <person name="Uchiyama I."/>
            <person name="Ito T."/>
            <person name="Fujiyama A."/>
            <person name="Inagaki F."/>
            <person name="Takami H."/>
        </authorList>
    </citation>
    <scope>NUCLEOTIDE SEQUENCE</scope>
    <source>
        <strain evidence="10">Expedition CK06-06</strain>
    </source>
</reference>
<feature type="transmembrane region" description="Helical" evidence="8">
    <location>
        <begin position="162"/>
        <end position="183"/>
    </location>
</feature>
<name>X1TA05_9ZZZZ</name>
<keyword evidence="3" id="KW-1003">Cell membrane</keyword>
<evidence type="ECO:0000259" key="9">
    <source>
        <dbReference type="PROSITE" id="PS50928"/>
    </source>
</evidence>
<keyword evidence="2" id="KW-0813">Transport</keyword>